<dbReference type="PROSITE" id="PS00675">
    <property type="entry name" value="SIGMA54_INTERACT_1"/>
    <property type="match status" value="1"/>
</dbReference>
<dbReference type="Pfam" id="PF00158">
    <property type="entry name" value="Sigma54_activat"/>
    <property type="match status" value="1"/>
</dbReference>
<feature type="region of interest" description="Disordered" evidence="5">
    <location>
        <begin position="84"/>
        <end position="106"/>
    </location>
</feature>
<dbReference type="OrthoDB" id="9761705at2"/>
<sequence length="559" mass="60380">MSVDTSDAGQGLSRTRFSWYQRYVSSQDAELSTIDGLQPPSTYAPYGAFGAARVPALTIAWHPTLERVGDRALLSMSPGGSPIPLSRLEPDFSPPGSATGEPLGDPHVSRKPIHLLKLENDYIRIDTQGSSTRVVANGTPLEGSRDFSPLDLEAGIVLELANRVVLLLHLDELRQETGEDLGLVGASHGIERVRREIRRLASLDVPVLIRGETGTGKELVAQALHNAGVRRNRPFVAVNMGAIPAALAAAELFGSDRGAFTGAVRSHAGYFGAAEDGTLFLDEVGEIPLDVQASLLRALDVGEVQPLGAARVRETNARIVAATDADLEVKVQSGMFRGPLLHRLASYELVLPPLRQRRDDIGRLFLHFLRVELERFGKTDRIGDHGGKVLPTSFIAALVRHDWPGNVRQLRNVVRQIVLGSHDAGPLDPGPALASLMSSSPTPPGGGAGGQGESSASAAKEPPISLRRKPSEVSEEELLEALRVCDFDVKATAERLGISRTSLYALVEDNPKVRRASDLDREEILRVLRECDGNVELTARRLEVSKVALQRRISELKIA</sequence>
<dbReference type="GO" id="GO:0005524">
    <property type="term" value="F:ATP binding"/>
    <property type="evidence" value="ECO:0007669"/>
    <property type="project" value="UniProtKB-KW"/>
</dbReference>
<dbReference type="Gene3D" id="1.10.8.60">
    <property type="match status" value="1"/>
</dbReference>
<dbReference type="SUPFAM" id="SSF52540">
    <property type="entry name" value="P-loop containing nucleoside triphosphate hydrolases"/>
    <property type="match status" value="1"/>
</dbReference>
<evidence type="ECO:0000256" key="2">
    <source>
        <dbReference type="ARBA" id="ARBA00022840"/>
    </source>
</evidence>
<keyword evidence="2" id="KW-0067">ATP-binding</keyword>
<proteinExistence type="predicted"/>
<dbReference type="Gene3D" id="3.40.50.300">
    <property type="entry name" value="P-loop containing nucleotide triphosphate hydrolases"/>
    <property type="match status" value="1"/>
</dbReference>
<comment type="caution">
    <text evidence="7">The sequence shown here is derived from an EMBL/GenBank/DDBJ whole genome shotgun (WGS) entry which is preliminary data.</text>
</comment>
<organism evidence="7 8">
    <name type="scientific">Polyangium spumosum</name>
    <dbReference type="NCBI Taxonomy" id="889282"/>
    <lineage>
        <taxon>Bacteria</taxon>
        <taxon>Pseudomonadati</taxon>
        <taxon>Myxococcota</taxon>
        <taxon>Polyangia</taxon>
        <taxon>Polyangiales</taxon>
        <taxon>Polyangiaceae</taxon>
        <taxon>Polyangium</taxon>
    </lineage>
</organism>
<keyword evidence="8" id="KW-1185">Reference proteome</keyword>
<dbReference type="InterPro" id="IPR009057">
    <property type="entry name" value="Homeodomain-like_sf"/>
</dbReference>
<gene>
    <name evidence="7" type="ORF">GF068_34025</name>
</gene>
<dbReference type="SUPFAM" id="SSF46689">
    <property type="entry name" value="Homeodomain-like"/>
    <property type="match status" value="2"/>
</dbReference>
<feature type="region of interest" description="Disordered" evidence="5">
    <location>
        <begin position="429"/>
        <end position="472"/>
    </location>
</feature>
<dbReference type="InterPro" id="IPR027417">
    <property type="entry name" value="P-loop_NTPase"/>
</dbReference>
<dbReference type="InterPro" id="IPR002197">
    <property type="entry name" value="HTH_Fis"/>
</dbReference>
<dbReference type="InterPro" id="IPR058031">
    <property type="entry name" value="AAA_lid_NorR"/>
</dbReference>
<dbReference type="GO" id="GO:0043565">
    <property type="term" value="F:sequence-specific DNA binding"/>
    <property type="evidence" value="ECO:0007669"/>
    <property type="project" value="InterPro"/>
</dbReference>
<dbReference type="InterPro" id="IPR003593">
    <property type="entry name" value="AAA+_ATPase"/>
</dbReference>
<dbReference type="GO" id="GO:0006355">
    <property type="term" value="P:regulation of DNA-templated transcription"/>
    <property type="evidence" value="ECO:0007669"/>
    <property type="project" value="InterPro"/>
</dbReference>
<evidence type="ECO:0000256" key="3">
    <source>
        <dbReference type="ARBA" id="ARBA00023015"/>
    </source>
</evidence>
<reference evidence="7 8" key="1">
    <citation type="submission" date="2019-10" db="EMBL/GenBank/DDBJ databases">
        <title>A soil myxobacterium in the family Polyangiaceae.</title>
        <authorList>
            <person name="Li Y."/>
            <person name="Wang J."/>
        </authorList>
    </citation>
    <scope>NUCLEOTIDE SEQUENCE [LARGE SCALE GENOMIC DNA]</scope>
    <source>
        <strain evidence="7 8">DSM 14734</strain>
    </source>
</reference>
<evidence type="ECO:0000256" key="1">
    <source>
        <dbReference type="ARBA" id="ARBA00022741"/>
    </source>
</evidence>
<dbReference type="AlphaFoldDB" id="A0A6N7Q2R5"/>
<dbReference type="PROSITE" id="PS00688">
    <property type="entry name" value="SIGMA54_INTERACT_3"/>
    <property type="match status" value="1"/>
</dbReference>
<dbReference type="CDD" id="cd14279">
    <property type="entry name" value="CUE"/>
    <property type="match status" value="1"/>
</dbReference>
<dbReference type="SMART" id="SM00382">
    <property type="entry name" value="AAA"/>
    <property type="match status" value="1"/>
</dbReference>
<keyword evidence="1" id="KW-0547">Nucleotide-binding</keyword>
<dbReference type="CDD" id="cd00009">
    <property type="entry name" value="AAA"/>
    <property type="match status" value="1"/>
</dbReference>
<feature type="domain" description="Sigma-54 factor interaction" evidence="6">
    <location>
        <begin position="183"/>
        <end position="419"/>
    </location>
</feature>
<dbReference type="InterPro" id="IPR025662">
    <property type="entry name" value="Sigma_54_int_dom_ATP-bd_1"/>
</dbReference>
<evidence type="ECO:0000313" key="7">
    <source>
        <dbReference type="EMBL" id="MRG96905.1"/>
    </source>
</evidence>
<dbReference type="Pfam" id="PF25601">
    <property type="entry name" value="AAA_lid_14"/>
    <property type="match status" value="1"/>
</dbReference>
<dbReference type="PANTHER" id="PTHR32071:SF57">
    <property type="entry name" value="C4-DICARBOXYLATE TRANSPORT TRANSCRIPTIONAL REGULATORY PROTEIN DCTD"/>
    <property type="match status" value="1"/>
</dbReference>
<dbReference type="EMBL" id="WJIE01000014">
    <property type="protein sequence ID" value="MRG96905.1"/>
    <property type="molecule type" value="Genomic_DNA"/>
</dbReference>
<evidence type="ECO:0000256" key="4">
    <source>
        <dbReference type="ARBA" id="ARBA00023163"/>
    </source>
</evidence>
<accession>A0A6N7Q2R5</accession>
<evidence type="ECO:0000313" key="8">
    <source>
        <dbReference type="Proteomes" id="UP000440224"/>
    </source>
</evidence>
<dbReference type="Proteomes" id="UP000440224">
    <property type="component" value="Unassembled WGS sequence"/>
</dbReference>
<dbReference type="PANTHER" id="PTHR32071">
    <property type="entry name" value="TRANSCRIPTIONAL REGULATORY PROTEIN"/>
    <property type="match status" value="1"/>
</dbReference>
<evidence type="ECO:0000259" key="6">
    <source>
        <dbReference type="PROSITE" id="PS50045"/>
    </source>
</evidence>
<evidence type="ECO:0000256" key="5">
    <source>
        <dbReference type="SAM" id="MobiDB-lite"/>
    </source>
</evidence>
<dbReference type="PROSITE" id="PS50045">
    <property type="entry name" value="SIGMA54_INTERACT_4"/>
    <property type="match status" value="1"/>
</dbReference>
<name>A0A6N7Q2R5_9BACT</name>
<keyword evidence="4" id="KW-0804">Transcription</keyword>
<dbReference type="FunFam" id="3.40.50.300:FF:000006">
    <property type="entry name" value="DNA-binding transcriptional regulator NtrC"/>
    <property type="match status" value="1"/>
</dbReference>
<dbReference type="InterPro" id="IPR002078">
    <property type="entry name" value="Sigma_54_int"/>
</dbReference>
<keyword evidence="3" id="KW-0805">Transcription regulation</keyword>
<dbReference type="Pfam" id="PF02954">
    <property type="entry name" value="HTH_8"/>
    <property type="match status" value="2"/>
</dbReference>
<dbReference type="InterPro" id="IPR025944">
    <property type="entry name" value="Sigma_54_int_dom_CS"/>
</dbReference>
<protein>
    <submittedName>
        <fullName evidence="7">AAA domain-containing protein</fullName>
    </submittedName>
</protein>
<dbReference type="Gene3D" id="1.10.10.60">
    <property type="entry name" value="Homeodomain-like"/>
    <property type="match status" value="2"/>
</dbReference>